<evidence type="ECO:0000313" key="4">
    <source>
        <dbReference type="Proteomes" id="UP000197277"/>
    </source>
</evidence>
<dbReference type="AlphaFoldDB" id="A0A246FQM6"/>
<feature type="domain" description="Secretion system C-terminal sorting" evidence="2">
    <location>
        <begin position="721"/>
        <end position="789"/>
    </location>
</feature>
<dbReference type="InterPro" id="IPR028994">
    <property type="entry name" value="Integrin_alpha_N"/>
</dbReference>
<dbReference type="Pfam" id="PF18962">
    <property type="entry name" value="Por_Secre_tail"/>
    <property type="match status" value="1"/>
</dbReference>
<accession>A0A246FQM6</accession>
<proteinExistence type="predicted"/>
<organism evidence="3 4">
    <name type="scientific">Hymenobacter amundsenii</name>
    <dbReference type="NCBI Taxonomy" id="2006685"/>
    <lineage>
        <taxon>Bacteria</taxon>
        <taxon>Pseudomonadati</taxon>
        <taxon>Bacteroidota</taxon>
        <taxon>Cytophagia</taxon>
        <taxon>Cytophagales</taxon>
        <taxon>Hymenobacteraceae</taxon>
        <taxon>Hymenobacter</taxon>
    </lineage>
</organism>
<gene>
    <name evidence="3" type="ORF">CDA63_01320</name>
</gene>
<dbReference type="OrthoDB" id="9816120at2"/>
<dbReference type="InterPro" id="IPR026444">
    <property type="entry name" value="Secre_tail"/>
</dbReference>
<evidence type="ECO:0000259" key="2">
    <source>
        <dbReference type="Pfam" id="PF18962"/>
    </source>
</evidence>
<evidence type="ECO:0000313" key="3">
    <source>
        <dbReference type="EMBL" id="OWP65027.1"/>
    </source>
</evidence>
<name>A0A246FQM6_9BACT</name>
<keyword evidence="1" id="KW-0732">Signal</keyword>
<dbReference type="PANTHER" id="PTHR44103">
    <property type="entry name" value="PROPROTEIN CONVERTASE P"/>
    <property type="match status" value="1"/>
</dbReference>
<comment type="caution">
    <text evidence="3">The sequence shown here is derived from an EMBL/GenBank/DDBJ whole genome shotgun (WGS) entry which is preliminary data.</text>
</comment>
<reference evidence="3 4" key="1">
    <citation type="submission" date="2017-06" db="EMBL/GenBank/DDBJ databases">
        <title>Hymenobacter amundsenii sp. nov. isolated from regoliths in Antarctica.</title>
        <authorList>
            <person name="Sedlacek I."/>
            <person name="Kralova S."/>
            <person name="Pantucek R."/>
            <person name="Svec P."/>
            <person name="Holochova P."/>
            <person name="Stankova E."/>
            <person name="Vrbovska V."/>
            <person name="Busse H.-J."/>
        </authorList>
    </citation>
    <scope>NUCLEOTIDE SEQUENCE [LARGE SCALE GENOMIC DNA]</scope>
    <source>
        <strain evidence="3 4">CCM 8682</strain>
    </source>
</reference>
<dbReference type="Gene3D" id="2.130.10.130">
    <property type="entry name" value="Integrin alpha, N-terminal"/>
    <property type="match status" value="2"/>
</dbReference>
<dbReference type="PANTHER" id="PTHR44103:SF1">
    <property type="entry name" value="PROPROTEIN CONVERTASE P"/>
    <property type="match status" value="1"/>
</dbReference>
<dbReference type="Proteomes" id="UP000197277">
    <property type="component" value="Unassembled WGS sequence"/>
</dbReference>
<dbReference type="NCBIfam" id="TIGR04183">
    <property type="entry name" value="Por_Secre_tail"/>
    <property type="match status" value="1"/>
</dbReference>
<dbReference type="Pfam" id="PF13517">
    <property type="entry name" value="FG-GAP_3"/>
    <property type="match status" value="3"/>
</dbReference>
<dbReference type="EMBL" id="NIRR01000001">
    <property type="protein sequence ID" value="OWP65027.1"/>
    <property type="molecule type" value="Genomic_DNA"/>
</dbReference>
<dbReference type="SUPFAM" id="SSF69318">
    <property type="entry name" value="Integrin alpha N-terminal domain"/>
    <property type="match status" value="2"/>
</dbReference>
<keyword evidence="4" id="KW-1185">Reference proteome</keyword>
<protein>
    <recommendedName>
        <fullName evidence="2">Secretion system C-terminal sorting domain-containing protein</fullName>
    </recommendedName>
</protein>
<sequence>MSAMRFVRKLKPKRKKLVMKDALSGNCAWKLFGLLLVVALGGSRPAASQNNASFGFEFRPAAKVVQGTDTLRNAWAGGLNSPQFSNLDLNADQQPDLVVFDRITNRVLPFLSVATATGRVWQFAPEYAALFPADLNSWLVLRDYDCDGRPDLFTADASGSNIRVFRHEPDTQGRPTFRLVTNLLTYFDPGPLGGNINIAVGGYNMPAIEDVDGDGRPDVLSPEFGTATPSIYYYRNISPANNCGALRFELASRAWGGVRICGHSCASFLFGDDQCRPAPARPTHTVGYNLGAFDVDGDGDLDLLAGRSNCPDLAVLRNDGTRTLARFTAAGLNAPAPFHSQPARVPNQPAAYPADVNFDGRPDLVIAPNLFDNRDNDDTVDTRQSVLLYRNAGSGLVREQPDFLQSSMLDLSEQAAPTFADLDADGLVDMLVGAVSRGPAGGPYRSVLHYYRNVGTRLQPIFRLETDDYLGLSGRRLASVRPVLVDLNEDGRPDLVYAAFGLTSSVGTLTYVLNTAAAGQPAAFNLSAAGMLANLSPQRYAMPCFADVDGDGHPDLLLGITGSSAAFPGGPLRYYRNTGTGNLAQRFVLQNNDFGQLRTSTGEIPSYLSPAVADFDGDGRPDLLTADAGGNVRFFADLRSQPAAFQGRTNLFFSALSQQFGPARWGSSFYMRLVPTADDVNGDGVPELFLGQETGGISSFVSRRGTVTATQSAAAVLALRVYPNPATTQVSVEAAQPVRLTLLDLTGRLVRAETPEAAHTHQFSVADLPPGIYLVRARSLNGETTVRRLQVQ</sequence>
<evidence type="ECO:0000256" key="1">
    <source>
        <dbReference type="ARBA" id="ARBA00022729"/>
    </source>
</evidence>
<dbReference type="InterPro" id="IPR013517">
    <property type="entry name" value="FG-GAP"/>
</dbReference>